<accession>A0ABP6DAW2</accession>
<sequence length="101" mass="10273">MAGHVRIWVGAGVAVVALIALGVYFAVVGLDKADKWGSVIGVFVAVAGLGVAVYGLVSSRRSGDDDGSETDRSPGTVSQRAEASGHGRVYQAGGDQTINDQ</sequence>
<evidence type="ECO:0000256" key="2">
    <source>
        <dbReference type="SAM" id="Phobius"/>
    </source>
</evidence>
<evidence type="ECO:0000256" key="1">
    <source>
        <dbReference type="SAM" id="MobiDB-lite"/>
    </source>
</evidence>
<protein>
    <submittedName>
        <fullName evidence="3">Uncharacterized protein</fullName>
    </submittedName>
</protein>
<reference evidence="4" key="1">
    <citation type="journal article" date="2019" name="Int. J. Syst. Evol. Microbiol.">
        <title>The Global Catalogue of Microorganisms (GCM) 10K type strain sequencing project: providing services to taxonomists for standard genome sequencing and annotation.</title>
        <authorList>
            <consortium name="The Broad Institute Genomics Platform"/>
            <consortium name="The Broad Institute Genome Sequencing Center for Infectious Disease"/>
            <person name="Wu L."/>
            <person name="Ma J."/>
        </authorList>
    </citation>
    <scope>NUCLEOTIDE SEQUENCE [LARGE SCALE GENOMIC DNA]</scope>
    <source>
        <strain evidence="4">JCM 6833</strain>
    </source>
</reference>
<organism evidence="3 4">
    <name type="scientific">Actinomadura fulvescens</name>
    <dbReference type="NCBI Taxonomy" id="46160"/>
    <lineage>
        <taxon>Bacteria</taxon>
        <taxon>Bacillati</taxon>
        <taxon>Actinomycetota</taxon>
        <taxon>Actinomycetes</taxon>
        <taxon>Streptosporangiales</taxon>
        <taxon>Thermomonosporaceae</taxon>
        <taxon>Actinomadura</taxon>
    </lineage>
</organism>
<keyword evidence="2" id="KW-1133">Transmembrane helix</keyword>
<proteinExistence type="predicted"/>
<evidence type="ECO:0000313" key="4">
    <source>
        <dbReference type="Proteomes" id="UP001501509"/>
    </source>
</evidence>
<feature type="transmembrane region" description="Helical" evidence="2">
    <location>
        <begin position="7"/>
        <end position="30"/>
    </location>
</feature>
<evidence type="ECO:0000313" key="3">
    <source>
        <dbReference type="EMBL" id="GAA2637009.1"/>
    </source>
</evidence>
<dbReference type="Proteomes" id="UP001501509">
    <property type="component" value="Unassembled WGS sequence"/>
</dbReference>
<comment type="caution">
    <text evidence="3">The sequence shown here is derived from an EMBL/GenBank/DDBJ whole genome shotgun (WGS) entry which is preliminary data.</text>
</comment>
<keyword evidence="2" id="KW-0812">Transmembrane</keyword>
<feature type="compositionally biased region" description="Basic and acidic residues" evidence="1">
    <location>
        <begin position="61"/>
        <end position="72"/>
    </location>
</feature>
<keyword evidence="2" id="KW-0472">Membrane</keyword>
<name>A0ABP6DAW2_9ACTN</name>
<feature type="region of interest" description="Disordered" evidence="1">
    <location>
        <begin position="59"/>
        <end position="101"/>
    </location>
</feature>
<dbReference type="EMBL" id="BAAATD010000021">
    <property type="protein sequence ID" value="GAA2637009.1"/>
    <property type="molecule type" value="Genomic_DNA"/>
</dbReference>
<gene>
    <name evidence="3" type="ORF">GCM10010411_90470</name>
</gene>
<feature type="transmembrane region" description="Helical" evidence="2">
    <location>
        <begin position="36"/>
        <end position="57"/>
    </location>
</feature>
<keyword evidence="4" id="KW-1185">Reference proteome</keyword>